<dbReference type="RefSeq" id="WP_188173730.1">
    <property type="nucleotide sequence ID" value="NZ_JACVVD010000002.1"/>
</dbReference>
<dbReference type="PANTHER" id="PTHR43649:SF12">
    <property type="entry name" value="DIACETYLCHITOBIOSE BINDING PROTEIN DASA"/>
    <property type="match status" value="1"/>
</dbReference>
<dbReference type="InterPro" id="IPR006059">
    <property type="entry name" value="SBP"/>
</dbReference>
<sequence>MKKNWTTMVLSSLLLTAPLTACGSDSKPAEVNASPSAKNGKTTVTVSVLKKDAFLQEAERLFEEANPDIDIDIRAYIATPASENKQMNIKRPGGDKTNEADLEKYRTGVNAELMSGKGADLIALESLPYDKYADKKLLSNLDDLIKKDSGFQTSGYYTGVFDAVKIGGKTYALPVHFKTNITLGNAPLLTEKGIKIDDSKWTWKEMLDIGRQAVQAGGSATAVWTGKPKTDLISDIVQSQYSQYVAGKKATFDTKEFTDLLEQIGDMYDKGLILEQADMSDAGKNVFNTMSMQTPMEMLFMPQMMYGGKGKVYSTPSDGGSSGGISFSSDLMFGINEKSKNKTEAWKFLSFILSENVQSKPAMQGFAVHKASLEKQLRQSIEQLTSGRLKISGPNGASPSAAISEEQLKSILDLVEKTDSFAAGDPNVMKIVKEESQSFFTKGKTAKDAASMIQNRVTTYLNE</sequence>
<dbReference type="Proteomes" id="UP000650466">
    <property type="component" value="Unassembled WGS sequence"/>
</dbReference>
<dbReference type="AlphaFoldDB" id="A0A926KMP8"/>
<protein>
    <submittedName>
        <fullName evidence="2">Carbohydrate ABC transporter substrate-binding protein</fullName>
    </submittedName>
</protein>
<dbReference type="InterPro" id="IPR050490">
    <property type="entry name" value="Bact_solute-bd_prot1"/>
</dbReference>
<organism evidence="2 3">
    <name type="scientific">Paenibacillus sedimenti</name>
    <dbReference type="NCBI Taxonomy" id="2770274"/>
    <lineage>
        <taxon>Bacteria</taxon>
        <taxon>Bacillati</taxon>
        <taxon>Bacillota</taxon>
        <taxon>Bacilli</taxon>
        <taxon>Bacillales</taxon>
        <taxon>Paenibacillaceae</taxon>
        <taxon>Paenibacillus</taxon>
    </lineage>
</organism>
<feature type="signal peptide" evidence="1">
    <location>
        <begin position="1"/>
        <end position="21"/>
    </location>
</feature>
<dbReference type="SUPFAM" id="SSF53850">
    <property type="entry name" value="Periplasmic binding protein-like II"/>
    <property type="match status" value="1"/>
</dbReference>
<evidence type="ECO:0000313" key="3">
    <source>
        <dbReference type="Proteomes" id="UP000650466"/>
    </source>
</evidence>
<accession>A0A926KMP8</accession>
<name>A0A926KMP8_9BACL</name>
<dbReference type="PANTHER" id="PTHR43649">
    <property type="entry name" value="ARABINOSE-BINDING PROTEIN-RELATED"/>
    <property type="match status" value="1"/>
</dbReference>
<keyword evidence="1" id="KW-0732">Signal</keyword>
<evidence type="ECO:0000256" key="1">
    <source>
        <dbReference type="SAM" id="SignalP"/>
    </source>
</evidence>
<proteinExistence type="predicted"/>
<dbReference type="EMBL" id="JACVVD010000002">
    <property type="protein sequence ID" value="MBD0379953.1"/>
    <property type="molecule type" value="Genomic_DNA"/>
</dbReference>
<keyword evidence="3" id="KW-1185">Reference proteome</keyword>
<dbReference type="Pfam" id="PF01547">
    <property type="entry name" value="SBP_bac_1"/>
    <property type="match status" value="1"/>
</dbReference>
<dbReference type="Gene3D" id="3.40.190.10">
    <property type="entry name" value="Periplasmic binding protein-like II"/>
    <property type="match status" value="1"/>
</dbReference>
<gene>
    <name evidence="2" type="ORF">ICC18_07500</name>
</gene>
<evidence type="ECO:0000313" key="2">
    <source>
        <dbReference type="EMBL" id="MBD0379953.1"/>
    </source>
</evidence>
<reference evidence="2" key="1">
    <citation type="submission" date="2020-09" db="EMBL/GenBank/DDBJ databases">
        <title>Draft Genome Sequence of Paenibacillus sp. WST5.</title>
        <authorList>
            <person name="Bao Z."/>
        </authorList>
    </citation>
    <scope>NUCLEOTIDE SEQUENCE</scope>
    <source>
        <strain evidence="2">WST5</strain>
    </source>
</reference>
<feature type="chain" id="PRO_5038383520" evidence="1">
    <location>
        <begin position="22"/>
        <end position="463"/>
    </location>
</feature>
<comment type="caution">
    <text evidence="2">The sequence shown here is derived from an EMBL/GenBank/DDBJ whole genome shotgun (WGS) entry which is preliminary data.</text>
</comment>